<keyword evidence="2" id="KW-1185">Reference proteome</keyword>
<evidence type="ECO:0000313" key="1">
    <source>
        <dbReference type="EMBL" id="ONI43055.1"/>
    </source>
</evidence>
<proteinExistence type="predicted"/>
<gene>
    <name evidence="1" type="ORF">AN640_06900</name>
</gene>
<comment type="caution">
    <text evidence="1">The sequence shown here is derived from an EMBL/GenBank/DDBJ whole genome shotgun (WGS) entry which is preliminary data.</text>
</comment>
<name>A0ACC8XHF0_9FIRM</name>
<sequence>MYCEVIIEYATAKEIDRLFTYSIPPELLDRVSIGDRVKVSFGQSKKIYIAYVINITNQKPSFKLKPILEIIDETPILDNKQIDLANFLVNHYGASYAASLNAILPPSLKAKAINQSKIEKIVVFDEINHEKFKVLNKEQEHVYNQIKQKEYKSYLIDGITGSGKTEIFLHVMRDVINRGETVIILVPEIALTSQTLSRFKERFGNRVALTHSRIGIAERQRLYIKAKQGKIQIIIGPRSAVFTPLENLGLIIVDEEHDASYKSFEAMPKYNAKEVALYRMKNNGLVILASATPSFEVYYQAKTNQIGYLQLTKRTGDAKPPTIDLVDMRKELEEGNTQVISRKLHDNIKQVLSQGQQVMLLINRRGYSTFISCRKCGFVIKCKNCDVSMTYHLIKKTLECHHCLAVESIPKVCPSCGSSYIKFFGNGTQKVEEYLNSHFMEYGIGRMDLDTTSGKEGHSKILQSFRQRETNILVGTQMISKGHDFENVTLVGIISADTSLFLQDFRANERTFQLLTQTLGRAGRGKLNGNVIIQTYNPEHEVLQLVKNYQQQDFYKNELTLRQIMGYPPFGNIFGVLITGEIEDEVIKSAHLLKEYYIHYNKNSQFRIIGPVSAIISKISNRYRWKITIIGTERNKLLTYGKYCIDKCSENKEVIG</sequence>
<protein>
    <submittedName>
        <fullName evidence="1">Primosomal protein N</fullName>
    </submittedName>
</protein>
<accession>A0ACC8XHF0</accession>
<organism evidence="1 2">
    <name type="scientific">Candidatus Epulonipiscium fishelsonii</name>
    <dbReference type="NCBI Taxonomy" id="77094"/>
    <lineage>
        <taxon>Bacteria</taxon>
        <taxon>Bacillati</taxon>
        <taxon>Bacillota</taxon>
        <taxon>Clostridia</taxon>
        <taxon>Lachnospirales</taxon>
        <taxon>Lachnospiraceae</taxon>
        <taxon>Candidatus Epulonipiscium</taxon>
    </lineage>
</organism>
<dbReference type="Proteomes" id="UP000188637">
    <property type="component" value="Unassembled WGS sequence"/>
</dbReference>
<reference evidence="1" key="1">
    <citation type="submission" date="2016-08" db="EMBL/GenBank/DDBJ databases">
        <authorList>
            <person name="Ngugi D.K."/>
            <person name="Miyake S."/>
            <person name="Stingl U."/>
        </authorList>
    </citation>
    <scope>NUCLEOTIDE SEQUENCE</scope>
    <source>
        <strain evidence="1">SCG-D08WGA-EpuloA1</strain>
    </source>
</reference>
<evidence type="ECO:0000313" key="2">
    <source>
        <dbReference type="Proteomes" id="UP000188637"/>
    </source>
</evidence>
<dbReference type="EMBL" id="LJHD01000169">
    <property type="protein sequence ID" value="ONI43055.1"/>
    <property type="molecule type" value="Genomic_DNA"/>
</dbReference>